<dbReference type="SUPFAM" id="SSF144091">
    <property type="entry name" value="Rhomboid-like"/>
    <property type="match status" value="1"/>
</dbReference>
<dbReference type="InterPro" id="IPR050925">
    <property type="entry name" value="Rhomboid_protease_S54"/>
</dbReference>
<dbReference type="InterPro" id="IPR035952">
    <property type="entry name" value="Rhomboid-like_sf"/>
</dbReference>
<dbReference type="GO" id="GO:0008233">
    <property type="term" value="F:peptidase activity"/>
    <property type="evidence" value="ECO:0007669"/>
    <property type="project" value="UniProtKB-KW"/>
</dbReference>
<evidence type="ECO:0000259" key="9">
    <source>
        <dbReference type="Pfam" id="PF20216"/>
    </source>
</evidence>
<keyword evidence="6 7" id="KW-0472">Membrane</keyword>
<dbReference type="InterPro" id="IPR046483">
    <property type="entry name" value="DUF6576"/>
</dbReference>
<evidence type="ECO:0000313" key="10">
    <source>
        <dbReference type="EMBL" id="UPL49883.1"/>
    </source>
</evidence>
<evidence type="ECO:0000256" key="4">
    <source>
        <dbReference type="ARBA" id="ARBA00022801"/>
    </source>
</evidence>
<dbReference type="Proteomes" id="UP000829647">
    <property type="component" value="Chromosome"/>
</dbReference>
<keyword evidence="4" id="KW-0378">Hydrolase</keyword>
<organism evidence="10 11">
    <name type="scientific">Hymenobacter sublimis</name>
    <dbReference type="NCBI Taxonomy" id="2933777"/>
    <lineage>
        <taxon>Bacteria</taxon>
        <taxon>Pseudomonadati</taxon>
        <taxon>Bacteroidota</taxon>
        <taxon>Cytophagia</taxon>
        <taxon>Cytophagales</taxon>
        <taxon>Hymenobacteraceae</taxon>
        <taxon>Hymenobacter</taxon>
    </lineage>
</organism>
<evidence type="ECO:0000313" key="11">
    <source>
        <dbReference type="Proteomes" id="UP000829647"/>
    </source>
</evidence>
<evidence type="ECO:0000256" key="2">
    <source>
        <dbReference type="ARBA" id="ARBA00009045"/>
    </source>
</evidence>
<evidence type="ECO:0000256" key="5">
    <source>
        <dbReference type="ARBA" id="ARBA00022989"/>
    </source>
</evidence>
<dbReference type="Gene3D" id="1.20.1540.10">
    <property type="entry name" value="Rhomboid-like"/>
    <property type="match status" value="1"/>
</dbReference>
<evidence type="ECO:0000256" key="7">
    <source>
        <dbReference type="SAM" id="Phobius"/>
    </source>
</evidence>
<dbReference type="SMART" id="SM01160">
    <property type="entry name" value="DUF1751"/>
    <property type="match status" value="1"/>
</dbReference>
<keyword evidence="3 7" id="KW-0812">Transmembrane</keyword>
<evidence type="ECO:0000256" key="3">
    <source>
        <dbReference type="ARBA" id="ARBA00022692"/>
    </source>
</evidence>
<feature type="domain" description="Peptidase S54 rhomboid" evidence="8">
    <location>
        <begin position="68"/>
        <end position="209"/>
    </location>
</feature>
<feature type="transmembrane region" description="Helical" evidence="7">
    <location>
        <begin position="21"/>
        <end position="42"/>
    </location>
</feature>
<keyword evidence="5 7" id="KW-1133">Transmembrane helix</keyword>
<dbReference type="InterPro" id="IPR022764">
    <property type="entry name" value="Peptidase_S54_rhomboid_dom"/>
</dbReference>
<evidence type="ECO:0000256" key="6">
    <source>
        <dbReference type="ARBA" id="ARBA00023136"/>
    </source>
</evidence>
<feature type="transmembrane region" description="Helical" evidence="7">
    <location>
        <begin position="72"/>
        <end position="96"/>
    </location>
</feature>
<comment type="subcellular location">
    <subcellularLocation>
        <location evidence="1">Membrane</location>
        <topology evidence="1">Multi-pass membrane protein</topology>
    </subcellularLocation>
</comment>
<dbReference type="GO" id="GO:0006508">
    <property type="term" value="P:proteolysis"/>
    <property type="evidence" value="ECO:0007669"/>
    <property type="project" value="UniProtKB-KW"/>
</dbReference>
<dbReference type="EMBL" id="CP095848">
    <property type="protein sequence ID" value="UPL49883.1"/>
    <property type="molecule type" value="Genomic_DNA"/>
</dbReference>
<dbReference type="RefSeq" id="WP_247975986.1">
    <property type="nucleotide sequence ID" value="NZ_CP095848.1"/>
</dbReference>
<proteinExistence type="inferred from homology"/>
<feature type="transmembrane region" description="Helical" evidence="7">
    <location>
        <begin position="108"/>
        <end position="133"/>
    </location>
</feature>
<feature type="domain" description="DUF6576" evidence="9">
    <location>
        <begin position="266"/>
        <end position="298"/>
    </location>
</feature>
<reference evidence="10 11" key="1">
    <citation type="submission" date="2022-04" db="EMBL/GenBank/DDBJ databases">
        <title>Hymenobacter sp. isolated from the air.</title>
        <authorList>
            <person name="Won M."/>
            <person name="Lee C.-M."/>
            <person name="Woen H.-Y."/>
            <person name="Kwon S.-W."/>
        </authorList>
    </citation>
    <scope>NUCLEOTIDE SEQUENCE [LARGE SCALE GENOMIC DNA]</scope>
    <source>
        <strain evidence="11">5516 S-25</strain>
    </source>
</reference>
<protein>
    <submittedName>
        <fullName evidence="10">Rhomboid family intramembrane serine protease</fullName>
    </submittedName>
</protein>
<dbReference type="Pfam" id="PF20216">
    <property type="entry name" value="DUF6576"/>
    <property type="match status" value="1"/>
</dbReference>
<evidence type="ECO:0000256" key="1">
    <source>
        <dbReference type="ARBA" id="ARBA00004141"/>
    </source>
</evidence>
<evidence type="ECO:0000259" key="8">
    <source>
        <dbReference type="Pfam" id="PF01694"/>
    </source>
</evidence>
<comment type="similarity">
    <text evidence="2">Belongs to the peptidase S54 family.</text>
</comment>
<keyword evidence="10" id="KW-0645">Protease</keyword>
<dbReference type="PANTHER" id="PTHR43731:SF14">
    <property type="entry name" value="PRESENILIN-ASSOCIATED RHOMBOID-LIKE PROTEIN, MITOCHONDRIAL"/>
    <property type="match status" value="1"/>
</dbReference>
<feature type="transmembrane region" description="Helical" evidence="7">
    <location>
        <begin position="139"/>
        <end position="161"/>
    </location>
</feature>
<gene>
    <name evidence="10" type="ORF">MWH26_02965</name>
</gene>
<name>A0ABY4JAP3_9BACT</name>
<dbReference type="PANTHER" id="PTHR43731">
    <property type="entry name" value="RHOMBOID PROTEASE"/>
    <property type="match status" value="1"/>
</dbReference>
<keyword evidence="11" id="KW-1185">Reference proteome</keyword>
<sequence length="299" mass="32477">MSIANDIRTAFSKRDNALNQLLLLNVLVFIGFILLRTVLFILTKDRNGHLPVLEWLAVPSVPGTLLTRPWTLLTYSFIHFEFLHILFNLLNLYWFGSLVREYLGDRRLVSLYVLGACAGAILYVLAFNLIPAFRDSPAILYGASASVTAVILAAATLLPDYTFSIILIGPVRIKYIAAVVVLLSIAGINGGNPGGEIAHLGGALLGFLFIKQLQAGRDLGRPVQAVGDWVTRLATGRPNLRVTRGGAATAAPAAAAPKKGGLAKPEQDEIDLILDKISRSGYESLSKDEKQKLFRASQR</sequence>
<dbReference type="Pfam" id="PF01694">
    <property type="entry name" value="Rhomboid"/>
    <property type="match status" value="1"/>
</dbReference>
<accession>A0ABY4JAP3</accession>